<name>A0ABW6YJK1_9ACTN</name>
<dbReference type="Proteomes" id="UP001603013">
    <property type="component" value="Unassembled WGS sequence"/>
</dbReference>
<organism evidence="1 2">
    <name type="scientific">Streptomyces lateritius</name>
    <dbReference type="NCBI Taxonomy" id="67313"/>
    <lineage>
        <taxon>Bacteria</taxon>
        <taxon>Bacillati</taxon>
        <taxon>Actinomycetota</taxon>
        <taxon>Actinomycetes</taxon>
        <taxon>Kitasatosporales</taxon>
        <taxon>Streptomycetaceae</taxon>
        <taxon>Streptomyces</taxon>
    </lineage>
</organism>
<comment type="caution">
    <text evidence="1">The sequence shown here is derived from an EMBL/GenBank/DDBJ whole genome shotgun (WGS) entry which is preliminary data.</text>
</comment>
<gene>
    <name evidence="1" type="ORF">ACF05T_28045</name>
</gene>
<evidence type="ECO:0000313" key="1">
    <source>
        <dbReference type="EMBL" id="MFF8279913.1"/>
    </source>
</evidence>
<accession>A0ABW6YJK1</accession>
<protein>
    <submittedName>
        <fullName evidence="1">Uncharacterized protein</fullName>
    </submittedName>
</protein>
<reference evidence="1 2" key="1">
    <citation type="submission" date="2024-10" db="EMBL/GenBank/DDBJ databases">
        <title>The Natural Products Discovery Center: Release of the First 8490 Sequenced Strains for Exploring Actinobacteria Biosynthetic Diversity.</title>
        <authorList>
            <person name="Kalkreuter E."/>
            <person name="Kautsar S.A."/>
            <person name="Yang D."/>
            <person name="Bader C.D."/>
            <person name="Teijaro C.N."/>
            <person name="Fluegel L."/>
            <person name="Davis C.M."/>
            <person name="Simpson J.R."/>
            <person name="Lauterbach L."/>
            <person name="Steele A.D."/>
            <person name="Gui C."/>
            <person name="Meng S."/>
            <person name="Li G."/>
            <person name="Viehrig K."/>
            <person name="Ye F."/>
            <person name="Su P."/>
            <person name="Kiefer A.F."/>
            <person name="Nichols A."/>
            <person name="Cepeda A.J."/>
            <person name="Yan W."/>
            <person name="Fan B."/>
            <person name="Jiang Y."/>
            <person name="Adhikari A."/>
            <person name="Zheng C.-J."/>
            <person name="Schuster L."/>
            <person name="Cowan T.M."/>
            <person name="Smanski M.J."/>
            <person name="Chevrette M.G."/>
            <person name="De Carvalho L.P.S."/>
            <person name="Shen B."/>
        </authorList>
    </citation>
    <scope>NUCLEOTIDE SEQUENCE [LARGE SCALE GENOMIC DNA]</scope>
    <source>
        <strain evidence="1 2">NPDC015755</strain>
    </source>
</reference>
<evidence type="ECO:0000313" key="2">
    <source>
        <dbReference type="Proteomes" id="UP001603013"/>
    </source>
</evidence>
<proteinExistence type="predicted"/>
<keyword evidence="2" id="KW-1185">Reference proteome</keyword>
<dbReference type="EMBL" id="JBIBSM010000018">
    <property type="protein sequence ID" value="MFF8279913.1"/>
    <property type="molecule type" value="Genomic_DNA"/>
</dbReference>
<sequence>MLWPALRVLAYGHMENDQLTWLLDNLSLTKNIRAEGPGAAQSIAHRPFADEEGTPLVLDLAQTGDSGWVFTLFHTGQQPAAATIEEYRARFREAVRQRELTLVQVEPPASADEVLTTPTVPDDADSPFGAHWNPAVEELGRLWMHLGLDKNAPREVKELKLREAMLTSAWSQAPESLRHEAEEFLRSV</sequence>
<dbReference type="RefSeq" id="WP_391936824.1">
    <property type="nucleotide sequence ID" value="NZ_JBIBSM010000018.1"/>
</dbReference>